<feature type="binding site" evidence="12">
    <location>
        <position position="427"/>
    </location>
    <ligand>
        <name>Zn(2+)</name>
        <dbReference type="ChEBI" id="CHEBI:29105"/>
        <label>1</label>
        <note>catalytic</note>
    </ligand>
</feature>
<evidence type="ECO:0000256" key="5">
    <source>
        <dbReference type="ARBA" id="ARBA00022801"/>
    </source>
</evidence>
<dbReference type="GO" id="GO:0004534">
    <property type="term" value="F:5'-3' RNA exonuclease activity"/>
    <property type="evidence" value="ECO:0007669"/>
    <property type="project" value="UniProtKB-UniRule"/>
</dbReference>
<feature type="compositionally biased region" description="Basic and acidic residues" evidence="13">
    <location>
        <begin position="1"/>
        <end position="11"/>
    </location>
</feature>
<feature type="binding site" evidence="12">
    <location>
        <position position="111"/>
    </location>
    <ligand>
        <name>Zn(2+)</name>
        <dbReference type="ChEBI" id="CHEBI:29105"/>
        <label>1</label>
        <note>catalytic</note>
    </ligand>
</feature>
<feature type="domain" description="Metallo-beta-lactamase" evidence="14">
    <location>
        <begin position="53"/>
        <end position="239"/>
    </location>
</feature>
<evidence type="ECO:0000313" key="15">
    <source>
        <dbReference type="EMBL" id="KKQ95199.1"/>
    </source>
</evidence>
<organism evidence="15 16">
    <name type="scientific">candidate division CPR2 bacterium GW2011_GWC2_39_10</name>
    <dbReference type="NCBI Taxonomy" id="1618345"/>
    <lineage>
        <taxon>Bacteria</taxon>
        <taxon>Bacteria division CPR2</taxon>
    </lineage>
</organism>
<feature type="binding site" evidence="12">
    <location>
        <position position="83"/>
    </location>
    <ligand>
        <name>Ca(2+)</name>
        <dbReference type="ChEBI" id="CHEBI:29108"/>
    </ligand>
</feature>
<feature type="binding site" evidence="12">
    <location>
        <position position="81"/>
    </location>
    <ligand>
        <name>Ca(2+)</name>
        <dbReference type="ChEBI" id="CHEBI:29108"/>
    </ligand>
</feature>
<dbReference type="InterPro" id="IPR055132">
    <property type="entry name" value="RNase_J_b_CASP"/>
</dbReference>
<dbReference type="Pfam" id="PF07521">
    <property type="entry name" value="RMMBL"/>
    <property type="match status" value="1"/>
</dbReference>
<dbReference type="EMBL" id="LBVV01000003">
    <property type="protein sequence ID" value="KKQ95199.1"/>
    <property type="molecule type" value="Genomic_DNA"/>
</dbReference>
<evidence type="ECO:0000256" key="2">
    <source>
        <dbReference type="ARBA" id="ARBA00022722"/>
    </source>
</evidence>
<keyword evidence="6 12" id="KW-0862">Zinc</keyword>
<feature type="binding site" evidence="12">
    <location>
        <position position="108"/>
    </location>
    <ligand>
        <name>Zn(2+)</name>
        <dbReference type="ChEBI" id="CHEBI:29105"/>
        <label>1</label>
        <note>catalytic</note>
    </ligand>
</feature>
<dbReference type="InterPro" id="IPR042173">
    <property type="entry name" value="RNase_J_2"/>
</dbReference>
<keyword evidence="1 9" id="KW-0963">Cytoplasm</keyword>
<keyword evidence="5 9" id="KW-0378">Hydrolase</keyword>
<comment type="function">
    <text evidence="9">An RNase that has 5'-3' exonuclease and possibly endonuclease activity. Involved in maturation of rRNA and in some organisms also mRNA maturation and/or decay.</text>
</comment>
<dbReference type="Pfam" id="PF00753">
    <property type="entry name" value="Lactamase_B"/>
    <property type="match status" value="1"/>
</dbReference>
<dbReference type="PANTHER" id="PTHR43694">
    <property type="entry name" value="RIBONUCLEASE J"/>
    <property type="match status" value="1"/>
</dbReference>
<dbReference type="InterPro" id="IPR004613">
    <property type="entry name" value="RNase_J"/>
</dbReference>
<dbReference type="PIRSF" id="PIRSF004803">
    <property type="entry name" value="RnjA"/>
    <property type="match status" value="1"/>
</dbReference>
<evidence type="ECO:0000256" key="10">
    <source>
        <dbReference type="PIRSR" id="PIRSR004803-1"/>
    </source>
</evidence>
<feature type="region of interest" description="Disordered" evidence="13">
    <location>
        <begin position="1"/>
        <end position="33"/>
    </location>
</feature>
<dbReference type="Gene3D" id="3.40.50.10710">
    <property type="entry name" value="Metallo-hydrolase/oxidoreductase"/>
    <property type="match status" value="1"/>
</dbReference>
<dbReference type="SMART" id="SM00849">
    <property type="entry name" value="Lactamase_B"/>
    <property type="match status" value="1"/>
</dbReference>
<keyword evidence="2 9" id="KW-0540">Nuclease</keyword>
<feature type="binding site" evidence="12">
    <location>
        <position position="198"/>
    </location>
    <ligand>
        <name>Zn(2+)</name>
        <dbReference type="ChEBI" id="CHEBI:29105"/>
        <label>1</label>
        <note>catalytic</note>
    </ligand>
</feature>
<proteinExistence type="inferred from homology"/>
<keyword evidence="12" id="KW-0106">Calcium</keyword>
<protein>
    <recommendedName>
        <fullName evidence="9">Ribonuclease J</fullName>
        <shortName evidence="9">RNase J</shortName>
        <ecNumber evidence="9">3.1.-.-</ecNumber>
    </recommendedName>
</protein>
<dbReference type="AlphaFoldDB" id="A0A0G0PAQ1"/>
<dbReference type="NCBIfam" id="TIGR00649">
    <property type="entry name" value="MG423"/>
    <property type="match status" value="1"/>
</dbReference>
<dbReference type="GO" id="GO:0004521">
    <property type="term" value="F:RNA endonuclease activity"/>
    <property type="evidence" value="ECO:0007669"/>
    <property type="project" value="UniProtKB-UniRule"/>
</dbReference>
<evidence type="ECO:0000256" key="4">
    <source>
        <dbReference type="ARBA" id="ARBA00022759"/>
    </source>
</evidence>
<evidence type="ECO:0000259" key="14">
    <source>
        <dbReference type="SMART" id="SM00849"/>
    </source>
</evidence>
<evidence type="ECO:0000256" key="6">
    <source>
        <dbReference type="ARBA" id="ARBA00022833"/>
    </source>
</evidence>
<evidence type="ECO:0000256" key="1">
    <source>
        <dbReference type="ARBA" id="ARBA00022490"/>
    </source>
</evidence>
<keyword evidence="4 9" id="KW-0255">Endonuclease</keyword>
<feature type="binding site" evidence="12">
    <location>
        <position position="480"/>
    </location>
    <ligand>
        <name>Ca(2+)</name>
        <dbReference type="ChEBI" id="CHEBI:29108"/>
    </ligand>
</feature>
<reference evidence="15 16" key="1">
    <citation type="journal article" date="2015" name="Nature">
        <title>rRNA introns, odd ribosomes, and small enigmatic genomes across a large radiation of phyla.</title>
        <authorList>
            <person name="Brown C.T."/>
            <person name="Hug L.A."/>
            <person name="Thomas B.C."/>
            <person name="Sharon I."/>
            <person name="Castelle C.J."/>
            <person name="Singh A."/>
            <person name="Wilkins M.J."/>
            <person name="Williams K.H."/>
            <person name="Banfield J.F."/>
        </authorList>
    </citation>
    <scope>NUCLEOTIDE SEQUENCE [LARGE SCALE GENOMIC DNA]</scope>
</reference>
<dbReference type="GO" id="GO:0005737">
    <property type="term" value="C:cytoplasm"/>
    <property type="evidence" value="ECO:0007669"/>
    <property type="project" value="UniProtKB-SubCell"/>
</dbReference>
<feature type="active site" description="Proton acceptor" evidence="10">
    <location>
        <position position="405"/>
    </location>
</feature>
<evidence type="ECO:0000256" key="7">
    <source>
        <dbReference type="ARBA" id="ARBA00022839"/>
    </source>
</evidence>
<name>A0A0G0PAQ1_UNCC2</name>
<evidence type="ECO:0000256" key="13">
    <source>
        <dbReference type="SAM" id="MobiDB-lite"/>
    </source>
</evidence>
<dbReference type="EC" id="3.1.-.-" evidence="9"/>
<dbReference type="PANTHER" id="PTHR43694:SF1">
    <property type="entry name" value="RIBONUCLEASE J"/>
    <property type="match status" value="1"/>
</dbReference>
<feature type="binding site" evidence="12">
    <location>
        <position position="110"/>
    </location>
    <ligand>
        <name>Zn(2+)</name>
        <dbReference type="ChEBI" id="CHEBI:29105"/>
        <label>1</label>
        <note>catalytic</note>
    </ligand>
</feature>
<evidence type="ECO:0000313" key="16">
    <source>
        <dbReference type="Proteomes" id="UP000034207"/>
    </source>
</evidence>
<dbReference type="PATRIC" id="fig|1618345.3.peg.187"/>
<feature type="binding site" evidence="9 11">
    <location>
        <begin position="401"/>
        <end position="405"/>
    </location>
    <ligand>
        <name>substrate</name>
    </ligand>
</feature>
<dbReference type="GO" id="GO:0006364">
    <property type="term" value="P:rRNA processing"/>
    <property type="evidence" value="ECO:0007669"/>
    <property type="project" value="UniProtKB-UniRule"/>
</dbReference>
<comment type="similarity">
    <text evidence="9">Belongs to the metallo-beta-lactamase superfamily. RNA-metabolizing metallo-beta-lactamase-like family. Bacterial RNase J subfamily.</text>
</comment>
<evidence type="ECO:0000256" key="12">
    <source>
        <dbReference type="PIRSR" id="PIRSR004803-3"/>
    </source>
</evidence>
<dbReference type="Gene3D" id="3.10.20.580">
    <property type="match status" value="1"/>
</dbReference>
<comment type="caution">
    <text evidence="15">The sequence shown here is derived from an EMBL/GenBank/DDBJ whole genome shotgun (WGS) entry which is preliminary data.</text>
</comment>
<dbReference type="GO" id="GO:0008270">
    <property type="term" value="F:zinc ion binding"/>
    <property type="evidence" value="ECO:0007669"/>
    <property type="project" value="InterPro"/>
</dbReference>
<dbReference type="InterPro" id="IPR011108">
    <property type="entry name" value="RMMBL"/>
</dbReference>
<evidence type="ECO:0000256" key="8">
    <source>
        <dbReference type="ARBA" id="ARBA00022884"/>
    </source>
</evidence>
<dbReference type="SUPFAM" id="SSF56281">
    <property type="entry name" value="Metallo-hydrolase/oxidoreductase"/>
    <property type="match status" value="1"/>
</dbReference>
<dbReference type="STRING" id="1618345.UT18_C0003G0058"/>
<evidence type="ECO:0000256" key="9">
    <source>
        <dbReference type="HAMAP-Rule" id="MF_01491"/>
    </source>
</evidence>
<comment type="cofactor">
    <cofactor evidence="12">
        <name>Zn(2+)</name>
        <dbReference type="ChEBI" id="CHEBI:29105"/>
    </cofactor>
    <text evidence="12">Binds 2 Zn(2+) ions per subunit. It is not clear if Zn(2+) or Mg(2+) is physiologically important.</text>
</comment>
<keyword evidence="9" id="KW-0698">rRNA processing</keyword>
<dbReference type="Proteomes" id="UP000034207">
    <property type="component" value="Unassembled WGS sequence"/>
</dbReference>
<feature type="active site" description="Proton donor" evidence="10">
    <location>
        <position position="230"/>
    </location>
</feature>
<dbReference type="InterPro" id="IPR036866">
    <property type="entry name" value="RibonucZ/Hydroxyglut_hydro"/>
</dbReference>
<gene>
    <name evidence="9" type="primary">rnj</name>
    <name evidence="15" type="ORF">UT18_C0003G0058</name>
</gene>
<sequence length="592" mass="65607">MNEENKEKMDASKNPSSQKKQYRSQGPARKGQVFESKAENLKIIPLGGMGEIGKNMYIFEYGNDILIVDCGFMFPPADMPGVDYIIPDVSYLEENKSKVRAYLITHGHEDHVGGLPYVLPKIPAPIYAPRLTAGLIQNKLKEFKIMGALAIRTVDPDKDEKLTLGAFQVEFIRMTHSIPDAVALAIHTPVGVVIATGDYRFDFTPVDGKLPNIHRLVELSKQGVLALFGDSTGSEAPGYSGTETSLQKNFDSILSSAKGRVIIATFASQINRIQQFVNATVFSGRKLAISGRSLLNNIEVAVRLGYLKIPAGLIIKVQDINKYPDTQVAVISTGSQGEAMSALARMASGDHQQIKIRKGDTVIFSSSPIPGNESAITDVIDDLFREGAEVIYDEKDDIKTHVSGHSKQEELKLMLALVRPKYFVPYHGEYHHLIHHRDLAIEMGIPEQNIFVVDNGQVIEFGKDFAKLNGKVKNGIILVDGLGVGDVQNIVLRDRNIMSTDGIFVVIATVDKVSGRLLTSPDIISRGFIYMRESEQLVNNARSEVRRILSKKEGEPPANWLNMKNRLREEIGRFLYNNTKRQPMVIPVIIEV</sequence>
<evidence type="ECO:0000256" key="11">
    <source>
        <dbReference type="PIRSR" id="PIRSR004803-2"/>
    </source>
</evidence>
<keyword evidence="3 12" id="KW-0479">Metal-binding</keyword>
<comment type="subunit">
    <text evidence="9">Homodimer, may be a subunit of the RNA degradosome.</text>
</comment>
<dbReference type="InterPro" id="IPR041636">
    <property type="entry name" value="RNase_J_C"/>
</dbReference>
<comment type="subcellular location">
    <subcellularLocation>
        <location evidence="9">Cytoplasm</location>
    </subcellularLocation>
</comment>
<dbReference type="GO" id="GO:0003723">
    <property type="term" value="F:RNA binding"/>
    <property type="evidence" value="ECO:0007669"/>
    <property type="project" value="UniProtKB-UniRule"/>
</dbReference>
<keyword evidence="8 9" id="KW-0694">RNA-binding</keyword>
<dbReference type="InterPro" id="IPR001279">
    <property type="entry name" value="Metallo-B-lactamas"/>
</dbReference>
<accession>A0A0G0PAQ1</accession>
<keyword evidence="7 9" id="KW-0269">Exonuclease</keyword>
<evidence type="ECO:0000256" key="3">
    <source>
        <dbReference type="ARBA" id="ARBA00022723"/>
    </source>
</evidence>
<dbReference type="Pfam" id="PF17770">
    <property type="entry name" value="RNase_J_C"/>
    <property type="match status" value="1"/>
</dbReference>
<dbReference type="Gene3D" id="3.60.15.10">
    <property type="entry name" value="Ribonuclease Z/Hydroxyacylglutathione hydrolase-like"/>
    <property type="match status" value="1"/>
</dbReference>
<dbReference type="CDD" id="cd07714">
    <property type="entry name" value="RNaseJ_MBL-fold"/>
    <property type="match status" value="1"/>
</dbReference>
<dbReference type="HAMAP" id="MF_01491">
    <property type="entry name" value="RNase_J_bact"/>
    <property type="match status" value="1"/>
</dbReference>
<comment type="cofactor">
    <cofactor evidence="12">
        <name>Ca(2+)</name>
        <dbReference type="ChEBI" id="CHEBI:29108"/>
    </cofactor>
    <text evidence="12">Binds 1 Ca(2+) cation per subunit. Seen in 1 crystal structure, it is not clear if it is physiologically important.</text>
</comment>
<dbReference type="InterPro" id="IPR030854">
    <property type="entry name" value="RNase_J_bac"/>
</dbReference>
<feature type="binding site" evidence="12">
    <location>
        <position position="106"/>
    </location>
    <ligand>
        <name>Zn(2+)</name>
        <dbReference type="ChEBI" id="CHEBI:29105"/>
        <label>1</label>
        <note>catalytic</note>
    </ligand>
</feature>
<feature type="binding site" evidence="12">
    <location>
        <position position="176"/>
    </location>
    <ligand>
        <name>Zn(2+)</name>
        <dbReference type="ChEBI" id="CHEBI:29105"/>
        <label>1</label>
        <note>catalytic</note>
    </ligand>
</feature>
<dbReference type="Pfam" id="PF22505">
    <property type="entry name" value="RNase_J_b_CASP"/>
    <property type="match status" value="1"/>
</dbReference>